<comment type="caution">
    <text evidence="2">The sequence shown here is derived from an EMBL/GenBank/DDBJ whole genome shotgun (WGS) entry which is preliminary data.</text>
</comment>
<gene>
    <name evidence="2" type="ORF">XA68_17642</name>
</gene>
<dbReference type="OrthoDB" id="10583579at2759"/>
<organism evidence="2 3">
    <name type="scientific">Ophiocordyceps unilateralis</name>
    <name type="common">Zombie-ant fungus</name>
    <name type="synonym">Torrubia unilateralis</name>
    <dbReference type="NCBI Taxonomy" id="268505"/>
    <lineage>
        <taxon>Eukaryota</taxon>
        <taxon>Fungi</taxon>
        <taxon>Dikarya</taxon>
        <taxon>Ascomycota</taxon>
        <taxon>Pezizomycotina</taxon>
        <taxon>Sordariomycetes</taxon>
        <taxon>Hypocreomycetidae</taxon>
        <taxon>Hypocreales</taxon>
        <taxon>Ophiocordycipitaceae</taxon>
        <taxon>Ophiocordyceps</taxon>
    </lineage>
</organism>
<evidence type="ECO:0000313" key="2">
    <source>
        <dbReference type="EMBL" id="PFH55777.1"/>
    </source>
</evidence>
<reference evidence="2 3" key="2">
    <citation type="journal article" date="2017" name="Sci. Rep.">
        <title>Ant-infecting Ophiocordyceps genomes reveal a high diversity of potential behavioral manipulation genes and a possible major role for enterotoxins.</title>
        <authorList>
            <person name="de Bekker C."/>
            <person name="Ohm R.A."/>
            <person name="Evans H.C."/>
            <person name="Brachmann A."/>
            <person name="Hughes D.P."/>
        </authorList>
    </citation>
    <scope>NUCLEOTIDE SEQUENCE [LARGE SCALE GENOMIC DNA]</scope>
    <source>
        <strain evidence="2 3">SC16a</strain>
    </source>
</reference>
<evidence type="ECO:0000256" key="1">
    <source>
        <dbReference type="SAM" id="MobiDB-lite"/>
    </source>
</evidence>
<proteinExistence type="predicted"/>
<dbReference type="AlphaFoldDB" id="A0A2A9P497"/>
<dbReference type="Proteomes" id="UP000037136">
    <property type="component" value="Unassembled WGS sequence"/>
</dbReference>
<name>A0A2A9P497_OPHUN</name>
<sequence>MSIALASREQTQGRAVCPHPAANGLRLAQLVSKFEKLDVVSDFDKNTAHIGSAPARAVNRSRPKPSSCAPLTRWTPPPALRARNRTPPIKFQRPALGRSMVAERRLFFEGGPCTDLPTAAAFCADCDL</sequence>
<reference evidence="2 3" key="1">
    <citation type="journal article" date="2015" name="BMC Genomics">
        <title>Gene expression during zombie ant biting behavior reflects the complexity underlying fungal parasitic behavioral manipulation.</title>
        <authorList>
            <person name="de Bekker C."/>
            <person name="Ohm R.A."/>
            <person name="Loreto R.G."/>
            <person name="Sebastian A."/>
            <person name="Albert I."/>
            <person name="Merrow M."/>
            <person name="Brachmann A."/>
            <person name="Hughes D.P."/>
        </authorList>
    </citation>
    <scope>NUCLEOTIDE SEQUENCE [LARGE SCALE GENOMIC DNA]</scope>
    <source>
        <strain evidence="2 3">SC16a</strain>
    </source>
</reference>
<evidence type="ECO:0000313" key="3">
    <source>
        <dbReference type="Proteomes" id="UP000037136"/>
    </source>
</evidence>
<accession>A0A2A9P497</accession>
<dbReference type="EMBL" id="LAZP02000770">
    <property type="protein sequence ID" value="PFH55777.1"/>
    <property type="molecule type" value="Genomic_DNA"/>
</dbReference>
<feature type="region of interest" description="Disordered" evidence="1">
    <location>
        <begin position="54"/>
        <end position="88"/>
    </location>
</feature>
<keyword evidence="3" id="KW-1185">Reference proteome</keyword>
<protein>
    <submittedName>
        <fullName evidence="2">Uncharacterized protein</fullName>
    </submittedName>
</protein>